<protein>
    <submittedName>
        <fullName evidence="1">Uncharacterized protein</fullName>
    </submittedName>
</protein>
<dbReference type="Proteomes" id="UP001062846">
    <property type="component" value="Chromosome 3"/>
</dbReference>
<name>A0ACC0PH85_RHOML</name>
<evidence type="ECO:0000313" key="1">
    <source>
        <dbReference type="EMBL" id="KAI8564511.1"/>
    </source>
</evidence>
<dbReference type="EMBL" id="CM046390">
    <property type="protein sequence ID" value="KAI8564511.1"/>
    <property type="molecule type" value="Genomic_DNA"/>
</dbReference>
<proteinExistence type="predicted"/>
<accession>A0ACC0PH85</accession>
<organism evidence="1 2">
    <name type="scientific">Rhododendron molle</name>
    <name type="common">Chinese azalea</name>
    <name type="synonym">Azalea mollis</name>
    <dbReference type="NCBI Taxonomy" id="49168"/>
    <lineage>
        <taxon>Eukaryota</taxon>
        <taxon>Viridiplantae</taxon>
        <taxon>Streptophyta</taxon>
        <taxon>Embryophyta</taxon>
        <taxon>Tracheophyta</taxon>
        <taxon>Spermatophyta</taxon>
        <taxon>Magnoliopsida</taxon>
        <taxon>eudicotyledons</taxon>
        <taxon>Gunneridae</taxon>
        <taxon>Pentapetalae</taxon>
        <taxon>asterids</taxon>
        <taxon>Ericales</taxon>
        <taxon>Ericaceae</taxon>
        <taxon>Ericoideae</taxon>
        <taxon>Rhodoreae</taxon>
        <taxon>Rhododendron</taxon>
    </lineage>
</organism>
<evidence type="ECO:0000313" key="2">
    <source>
        <dbReference type="Proteomes" id="UP001062846"/>
    </source>
</evidence>
<gene>
    <name evidence="1" type="ORF">RHMOL_Rhmol03G0187300</name>
</gene>
<comment type="caution">
    <text evidence="1">The sequence shown here is derived from an EMBL/GenBank/DDBJ whole genome shotgun (WGS) entry which is preliminary data.</text>
</comment>
<sequence length="334" mass="38551">MGLEEWVFSAIYGSPNPVSRDILWYDLQEKASRDNRALLLAGDFNDHMESSERRSFRRGTSYHRCNKFSHFVNSCNFTDLGCVGPKLTWSNNREGMANTMVRLDRELCNSAWNVRFPETVVKNLPRVYSDHCPFLIFMDGIPMPSPRNRPFRFEDAWSSHPDFINIVKEAWADSHKSFSENLDKLTDLAKVWNKEVFGNIFFRKKHLLARLEGIQRSQSLSYSHNLCLLEKDLNRLYQDTLKQEETLWFQKSRAKWIVGGDQILSAVKNIGAFKAPGPDGYQAVFYHKWCGNSILADSHVNITLDHLKVADFITSSKDWNCTLLNQVINANSLS</sequence>
<reference evidence="1" key="1">
    <citation type="submission" date="2022-02" db="EMBL/GenBank/DDBJ databases">
        <title>Plant Genome Project.</title>
        <authorList>
            <person name="Zhang R.-G."/>
        </authorList>
    </citation>
    <scope>NUCLEOTIDE SEQUENCE</scope>
    <source>
        <strain evidence="1">AT1</strain>
    </source>
</reference>
<keyword evidence="2" id="KW-1185">Reference proteome</keyword>